<organism evidence="4 5">
    <name type="scientific">Paramylibacter ulvae</name>
    <dbReference type="NCBI Taxonomy" id="1651968"/>
    <lineage>
        <taxon>Bacteria</taxon>
        <taxon>Pseudomonadati</taxon>
        <taxon>Pseudomonadota</taxon>
        <taxon>Alphaproteobacteria</taxon>
        <taxon>Rhodobacterales</taxon>
        <taxon>Paracoccaceae</taxon>
        <taxon>Paramylibacter</taxon>
    </lineage>
</organism>
<dbReference type="InterPro" id="IPR036291">
    <property type="entry name" value="NAD(P)-bd_dom_sf"/>
</dbReference>
<feature type="transmembrane region" description="Helical" evidence="2">
    <location>
        <begin position="53"/>
        <end position="69"/>
    </location>
</feature>
<accession>A0ABQ3D5M8</accession>
<feature type="transmembrane region" description="Helical" evidence="2">
    <location>
        <begin position="113"/>
        <end position="130"/>
    </location>
</feature>
<evidence type="ECO:0000313" key="4">
    <source>
        <dbReference type="EMBL" id="GHA58897.1"/>
    </source>
</evidence>
<sequence length="622" mass="68132">MYKTLTNLPRFQKTLILLLVDTAIVPIALYVAYALRLSDFTPFEKLIEAGPTLAAFICVAPVVIIANRLHRFKLGTFESSAIIRTAKCTLYLAAVCTALNMMTDNTMPRTIPILFGILFFVGSVGTRIFAQNYLSFANDRDTDSKRVLIYGAGSAGTQLAFAMRQQNKHRIVGFADDNAAIHGIIIAGQYVYPTNDMPGLLKKLRVDRIVVALPSVQGKLRSDLLTSLNTLDCEVRVLPSFDEMIDGDGLLEKLRPVSPNDLLGREKVDLNLPVVAETYADKNVLITGAGGSIGSELCRQLIACDIKSLILMDHAEYNLYAIEAELNAIAREKGIPLIPVLGSVLDENQAISTLKSHDVNIVMHAAAYKHVPMVEANEISGLMNNVMGTRVMATAALRAKIDRFVLISTDKAVRPTNIMGASKRMAELVVQDIALRSKTTLFSMVRFGNVLGSSGSVIPLFRKQIEAGGPVTVTHNDVTRFFMTISEAARLVLLCGCFARGGDVFVLDMGKPMKIIDMARMMIELSGRTVRDEDTPTGDIEIAVVGLRPGEKLYEELLIGNDMLTTPHPKILRAQEGQLSEIEVANMVKDLNTAFETEDRVAARELVTRWVDGYQAPIASNN</sequence>
<dbReference type="RefSeq" id="WP_189641135.1">
    <property type="nucleotide sequence ID" value="NZ_BMZF01000008.1"/>
</dbReference>
<evidence type="ECO:0000259" key="3">
    <source>
        <dbReference type="Pfam" id="PF02719"/>
    </source>
</evidence>
<dbReference type="PANTHER" id="PTHR43318:SF1">
    <property type="entry name" value="POLYSACCHARIDE BIOSYNTHESIS PROTEIN EPSC-RELATED"/>
    <property type="match status" value="1"/>
</dbReference>
<dbReference type="CDD" id="cd05237">
    <property type="entry name" value="UDP_invert_4-6DH_SDR_e"/>
    <property type="match status" value="1"/>
</dbReference>
<protein>
    <submittedName>
        <fullName evidence="4">Nucleotide sugar epimerase</fullName>
    </submittedName>
</protein>
<feature type="transmembrane region" description="Helical" evidence="2">
    <location>
        <begin position="15"/>
        <end position="33"/>
    </location>
</feature>
<dbReference type="Pfam" id="PF02719">
    <property type="entry name" value="Polysacc_synt_2"/>
    <property type="match status" value="1"/>
</dbReference>
<evidence type="ECO:0000313" key="5">
    <source>
        <dbReference type="Proteomes" id="UP000634455"/>
    </source>
</evidence>
<dbReference type="InterPro" id="IPR051203">
    <property type="entry name" value="Polysaccharide_Synthase-Rel"/>
</dbReference>
<feature type="domain" description="Polysaccharide biosynthesis protein CapD-like" evidence="3">
    <location>
        <begin position="284"/>
        <end position="575"/>
    </location>
</feature>
<evidence type="ECO:0000256" key="1">
    <source>
        <dbReference type="ARBA" id="ARBA00007430"/>
    </source>
</evidence>
<dbReference type="InterPro" id="IPR003869">
    <property type="entry name" value="Polysac_CapD-like"/>
</dbReference>
<dbReference type="PANTHER" id="PTHR43318">
    <property type="entry name" value="UDP-N-ACETYLGLUCOSAMINE 4,6-DEHYDRATASE"/>
    <property type="match status" value="1"/>
</dbReference>
<dbReference type="EMBL" id="BMZF01000008">
    <property type="protein sequence ID" value="GHA58897.1"/>
    <property type="molecule type" value="Genomic_DNA"/>
</dbReference>
<dbReference type="SUPFAM" id="SSF51735">
    <property type="entry name" value="NAD(P)-binding Rossmann-fold domains"/>
    <property type="match status" value="2"/>
</dbReference>
<comment type="caution">
    <text evidence="4">The sequence shown here is derived from an EMBL/GenBank/DDBJ whole genome shotgun (WGS) entry which is preliminary data.</text>
</comment>
<name>A0ABQ3D5M8_9RHOB</name>
<evidence type="ECO:0000256" key="2">
    <source>
        <dbReference type="SAM" id="Phobius"/>
    </source>
</evidence>
<keyword evidence="2" id="KW-1133">Transmembrane helix</keyword>
<keyword evidence="2" id="KW-0472">Membrane</keyword>
<dbReference type="Gene3D" id="3.40.50.720">
    <property type="entry name" value="NAD(P)-binding Rossmann-like Domain"/>
    <property type="match status" value="2"/>
</dbReference>
<keyword evidence="5" id="KW-1185">Reference proteome</keyword>
<dbReference type="Proteomes" id="UP000634455">
    <property type="component" value="Unassembled WGS sequence"/>
</dbReference>
<reference evidence="5" key="1">
    <citation type="journal article" date="2019" name="Int. J. Syst. Evol. Microbiol.">
        <title>The Global Catalogue of Microorganisms (GCM) 10K type strain sequencing project: providing services to taxonomists for standard genome sequencing and annotation.</title>
        <authorList>
            <consortium name="The Broad Institute Genomics Platform"/>
            <consortium name="The Broad Institute Genome Sequencing Center for Infectious Disease"/>
            <person name="Wu L."/>
            <person name="Ma J."/>
        </authorList>
    </citation>
    <scope>NUCLEOTIDE SEQUENCE [LARGE SCALE GENOMIC DNA]</scope>
    <source>
        <strain evidence="5">KCTC 32465</strain>
    </source>
</reference>
<gene>
    <name evidence="4" type="primary">wcaG</name>
    <name evidence="4" type="ORF">GCM10008927_25700</name>
</gene>
<proteinExistence type="inferred from homology"/>
<dbReference type="Pfam" id="PF13727">
    <property type="entry name" value="CoA_binding_3"/>
    <property type="match status" value="1"/>
</dbReference>
<keyword evidence="2" id="KW-0812">Transmembrane</keyword>
<comment type="similarity">
    <text evidence="1">Belongs to the polysaccharide synthase family.</text>
</comment>